<dbReference type="InterPro" id="IPR000276">
    <property type="entry name" value="GPCR_Rhodpsn"/>
</dbReference>
<sequence>MSPRRVVVLLLLCWNLPLVISSRCVSLGMEHFHGSHKQARWIHAIEHHTGQLQMNLSPMRADSIRQVQKKNERKAAKMLGLILGVFLFCWLPFFCMRVVHPLKGYSISPLVLEASL</sequence>
<reference evidence="10" key="1">
    <citation type="submission" date="2022-08" db="EMBL/GenBank/DDBJ databases">
        <title>Genome sequencing of akame (Lates japonicus).</title>
        <authorList>
            <person name="Hashiguchi Y."/>
            <person name="Takahashi H."/>
        </authorList>
    </citation>
    <scope>NUCLEOTIDE SEQUENCE</scope>
    <source>
        <strain evidence="10">Kochi</strain>
    </source>
</reference>
<comment type="subcellular location">
    <subcellularLocation>
        <location evidence="1">Membrane</location>
        <topology evidence="1">Multi-pass membrane protein</topology>
    </subcellularLocation>
</comment>
<evidence type="ECO:0000256" key="7">
    <source>
        <dbReference type="ARBA" id="ARBA00023224"/>
    </source>
</evidence>
<dbReference type="Gene3D" id="1.20.1070.10">
    <property type="entry name" value="Rhodopsin 7-helix transmembrane proteins"/>
    <property type="match status" value="1"/>
</dbReference>
<keyword evidence="3 8" id="KW-1133">Transmembrane helix</keyword>
<evidence type="ECO:0000256" key="4">
    <source>
        <dbReference type="ARBA" id="ARBA00023040"/>
    </source>
</evidence>
<organism evidence="10 11">
    <name type="scientific">Lates japonicus</name>
    <name type="common">Japanese lates</name>
    <dbReference type="NCBI Taxonomy" id="270547"/>
    <lineage>
        <taxon>Eukaryota</taxon>
        <taxon>Metazoa</taxon>
        <taxon>Chordata</taxon>
        <taxon>Craniata</taxon>
        <taxon>Vertebrata</taxon>
        <taxon>Euteleostomi</taxon>
        <taxon>Actinopterygii</taxon>
        <taxon>Neopterygii</taxon>
        <taxon>Teleostei</taxon>
        <taxon>Neoteleostei</taxon>
        <taxon>Acanthomorphata</taxon>
        <taxon>Carangaria</taxon>
        <taxon>Carangaria incertae sedis</taxon>
        <taxon>Centropomidae</taxon>
        <taxon>Lates</taxon>
    </lineage>
</organism>
<dbReference type="Proteomes" id="UP001279410">
    <property type="component" value="Unassembled WGS sequence"/>
</dbReference>
<dbReference type="GO" id="GO:0071875">
    <property type="term" value="P:adrenergic receptor signaling pathway"/>
    <property type="evidence" value="ECO:0007669"/>
    <property type="project" value="UniProtKB-ARBA"/>
</dbReference>
<keyword evidence="5 8" id="KW-0472">Membrane</keyword>
<evidence type="ECO:0000256" key="9">
    <source>
        <dbReference type="SAM" id="SignalP"/>
    </source>
</evidence>
<proteinExistence type="predicted"/>
<feature type="signal peptide" evidence="9">
    <location>
        <begin position="1"/>
        <end position="21"/>
    </location>
</feature>
<evidence type="ECO:0000256" key="3">
    <source>
        <dbReference type="ARBA" id="ARBA00022989"/>
    </source>
</evidence>
<feature type="chain" id="PRO_5042278834" evidence="9">
    <location>
        <begin position="22"/>
        <end position="116"/>
    </location>
</feature>
<evidence type="ECO:0000313" key="10">
    <source>
        <dbReference type="EMBL" id="GLD62115.1"/>
    </source>
</evidence>
<keyword evidence="9" id="KW-0732">Signal</keyword>
<dbReference type="GO" id="GO:0004930">
    <property type="term" value="F:G protein-coupled receptor activity"/>
    <property type="evidence" value="ECO:0007669"/>
    <property type="project" value="UniProtKB-KW"/>
</dbReference>
<dbReference type="AlphaFoldDB" id="A0AAD3RBP1"/>
<feature type="transmembrane region" description="Helical" evidence="8">
    <location>
        <begin position="78"/>
        <end position="99"/>
    </location>
</feature>
<keyword evidence="2 8" id="KW-0812">Transmembrane</keyword>
<name>A0AAD3RBP1_LATJO</name>
<protein>
    <submittedName>
        <fullName evidence="10">5-hydroxytryptamine receptor 4-like protein</fullName>
    </submittedName>
</protein>
<gene>
    <name evidence="10" type="ORF">AKAME5_001386600</name>
</gene>
<keyword evidence="6 10" id="KW-0675">Receptor</keyword>
<comment type="caution">
    <text evidence="10">The sequence shown here is derived from an EMBL/GenBank/DDBJ whole genome shotgun (WGS) entry which is preliminary data.</text>
</comment>
<accession>A0AAD3RBP1</accession>
<evidence type="ECO:0000313" key="11">
    <source>
        <dbReference type="Proteomes" id="UP001279410"/>
    </source>
</evidence>
<evidence type="ECO:0000256" key="5">
    <source>
        <dbReference type="ARBA" id="ARBA00023136"/>
    </source>
</evidence>
<keyword evidence="11" id="KW-1185">Reference proteome</keyword>
<evidence type="ECO:0000256" key="6">
    <source>
        <dbReference type="ARBA" id="ARBA00023170"/>
    </source>
</evidence>
<dbReference type="EMBL" id="BRZM01000049">
    <property type="protein sequence ID" value="GLD62115.1"/>
    <property type="molecule type" value="Genomic_DNA"/>
</dbReference>
<keyword evidence="4" id="KW-0297">G-protein coupled receptor</keyword>
<keyword evidence="7" id="KW-0807">Transducer</keyword>
<dbReference type="GO" id="GO:0005886">
    <property type="term" value="C:plasma membrane"/>
    <property type="evidence" value="ECO:0007669"/>
    <property type="project" value="TreeGrafter"/>
</dbReference>
<evidence type="ECO:0000256" key="8">
    <source>
        <dbReference type="SAM" id="Phobius"/>
    </source>
</evidence>
<dbReference type="PANTHER" id="PTHR24248">
    <property type="entry name" value="ADRENERGIC RECEPTOR-RELATED G-PROTEIN COUPLED RECEPTOR"/>
    <property type="match status" value="1"/>
</dbReference>
<dbReference type="Pfam" id="PF00001">
    <property type="entry name" value="7tm_1"/>
    <property type="match status" value="1"/>
</dbReference>
<evidence type="ECO:0000256" key="2">
    <source>
        <dbReference type="ARBA" id="ARBA00022692"/>
    </source>
</evidence>
<dbReference type="SUPFAM" id="SSF81321">
    <property type="entry name" value="Family A G protein-coupled receptor-like"/>
    <property type="match status" value="1"/>
</dbReference>
<evidence type="ECO:0000256" key="1">
    <source>
        <dbReference type="ARBA" id="ARBA00004141"/>
    </source>
</evidence>